<sequence>MTVRALRDDTYLVDTDGATYVVDLDDRSCTCPDHALRGARCKHLRRVAIEVNERLVPPPGKRAGACAVCGARVFVPVGDDGSHLCRIHRPDRGEFVRDRETSKLLLVTRVTDERADERRTESGRPIDEFESNADYGGHEPVVEAVYVAGRRPVDGRLDVAGERRYGFPASRLRRLPDGEAPDYAVVGV</sequence>
<dbReference type="EMBL" id="ASGZ01000057">
    <property type="protein sequence ID" value="ESP87495.1"/>
    <property type="molecule type" value="Genomic_DNA"/>
</dbReference>
<evidence type="ECO:0000313" key="4">
    <source>
        <dbReference type="Proteomes" id="UP000017840"/>
    </source>
</evidence>
<dbReference type="GO" id="GO:0008270">
    <property type="term" value="F:zinc ion binding"/>
    <property type="evidence" value="ECO:0007669"/>
    <property type="project" value="UniProtKB-KW"/>
</dbReference>
<keyword evidence="1" id="KW-0862">Zinc</keyword>
<evidence type="ECO:0000259" key="2">
    <source>
        <dbReference type="PROSITE" id="PS50966"/>
    </source>
</evidence>
<feature type="domain" description="SWIM-type" evidence="2">
    <location>
        <begin position="20"/>
        <end position="52"/>
    </location>
</feature>
<keyword evidence="1" id="KW-0863">Zinc-finger</keyword>
<name>V4H9W6_9EURY</name>
<dbReference type="InterPro" id="IPR007527">
    <property type="entry name" value="Znf_SWIM"/>
</dbReference>
<accession>V4H9W6</accession>
<proteinExistence type="predicted"/>
<gene>
    <name evidence="3" type="ORF">K933_13521</name>
</gene>
<protein>
    <submittedName>
        <fullName evidence="3">Zinc finger SWIM domain protein</fullName>
    </submittedName>
</protein>
<keyword evidence="4" id="KW-1185">Reference proteome</keyword>
<dbReference type="Pfam" id="PF04434">
    <property type="entry name" value="SWIM"/>
    <property type="match status" value="1"/>
</dbReference>
<comment type="caution">
    <text evidence="3">The sequence shown here is derived from an EMBL/GenBank/DDBJ whole genome shotgun (WGS) entry which is preliminary data.</text>
</comment>
<evidence type="ECO:0000256" key="1">
    <source>
        <dbReference type="PROSITE-ProRule" id="PRU00325"/>
    </source>
</evidence>
<reference evidence="3 4" key="1">
    <citation type="journal article" date="2013" name="Genome Announc.">
        <title>Draft Genome Sequence of 'Candidatus Halobonum tyrrellensis' Strain G22, Isolated from the Hypersaline Waters of Lake Tyrrell, Australia.</title>
        <authorList>
            <person name="Ugalde J.A."/>
            <person name="Narasingarao P."/>
            <person name="Kuo S."/>
            <person name="Podell S."/>
            <person name="Allen E.E."/>
        </authorList>
    </citation>
    <scope>NUCLEOTIDE SEQUENCE [LARGE SCALE GENOMIC DNA]</scope>
    <source>
        <strain evidence="3 4">G22</strain>
    </source>
</reference>
<dbReference type="eggNOG" id="arCOG07773">
    <property type="taxonomic scope" value="Archaea"/>
</dbReference>
<keyword evidence="1" id="KW-0479">Metal-binding</keyword>
<dbReference type="PROSITE" id="PS50966">
    <property type="entry name" value="ZF_SWIM"/>
    <property type="match status" value="1"/>
</dbReference>
<organism evidence="3 4">
    <name type="scientific">Candidatus Halobonum tyrrellensis G22</name>
    <dbReference type="NCBI Taxonomy" id="1324957"/>
    <lineage>
        <taxon>Archaea</taxon>
        <taxon>Methanobacteriati</taxon>
        <taxon>Methanobacteriota</taxon>
        <taxon>Stenosarchaea group</taxon>
        <taxon>Halobacteria</taxon>
        <taxon>Halobacteriales</taxon>
        <taxon>Haloferacaceae</taxon>
        <taxon>Candidatus Halobonum</taxon>
    </lineage>
</organism>
<evidence type="ECO:0000313" key="3">
    <source>
        <dbReference type="EMBL" id="ESP87495.1"/>
    </source>
</evidence>
<dbReference type="Proteomes" id="UP000017840">
    <property type="component" value="Unassembled WGS sequence"/>
</dbReference>
<dbReference type="AlphaFoldDB" id="V4H9W6"/>